<dbReference type="EMBL" id="BAABFR010000026">
    <property type="protein sequence ID" value="GAA4391549.1"/>
    <property type="molecule type" value="Genomic_DNA"/>
</dbReference>
<sequence length="110" mass="12434">MNAEERRARELVYERSGGCCERCGQWGVTYDHRKPRSQGGDWAPSNGMALCGNGTMGCHGWKEHHPRAAATLGFRVWSHETPRKVPVFRRGRMVFLDDKGGFSERQPDGD</sequence>
<dbReference type="SMART" id="SM00507">
    <property type="entry name" value="HNHc"/>
    <property type="match status" value="1"/>
</dbReference>
<gene>
    <name evidence="2" type="ORF">GCM10023147_20540</name>
</gene>
<accession>A0ABP8JIS7</accession>
<dbReference type="Proteomes" id="UP001500635">
    <property type="component" value="Unassembled WGS sequence"/>
</dbReference>
<feature type="domain" description="HNH nuclease" evidence="1">
    <location>
        <begin position="7"/>
        <end position="60"/>
    </location>
</feature>
<evidence type="ECO:0000259" key="1">
    <source>
        <dbReference type="SMART" id="SM00507"/>
    </source>
</evidence>
<dbReference type="Gene3D" id="1.10.30.50">
    <property type="match status" value="1"/>
</dbReference>
<evidence type="ECO:0000313" key="3">
    <source>
        <dbReference type="Proteomes" id="UP001500635"/>
    </source>
</evidence>
<protein>
    <recommendedName>
        <fullName evidence="1">HNH nuclease domain-containing protein</fullName>
    </recommendedName>
</protein>
<proteinExistence type="predicted"/>
<evidence type="ECO:0000313" key="2">
    <source>
        <dbReference type="EMBL" id="GAA4391549.1"/>
    </source>
</evidence>
<reference evidence="3" key="1">
    <citation type="journal article" date="2019" name="Int. J. Syst. Evol. Microbiol.">
        <title>The Global Catalogue of Microorganisms (GCM) 10K type strain sequencing project: providing services to taxonomists for standard genome sequencing and annotation.</title>
        <authorList>
            <consortium name="The Broad Institute Genomics Platform"/>
            <consortium name="The Broad Institute Genome Sequencing Center for Infectious Disease"/>
            <person name="Wu L."/>
            <person name="Ma J."/>
        </authorList>
    </citation>
    <scope>NUCLEOTIDE SEQUENCE [LARGE SCALE GENOMIC DNA]</scope>
    <source>
        <strain evidence="3">JCM 17688</strain>
    </source>
</reference>
<name>A0ABP8JIS7_9ACTN</name>
<keyword evidence="3" id="KW-1185">Reference proteome</keyword>
<comment type="caution">
    <text evidence="2">The sequence shown here is derived from an EMBL/GenBank/DDBJ whole genome shotgun (WGS) entry which is preliminary data.</text>
</comment>
<dbReference type="InterPro" id="IPR003615">
    <property type="entry name" value="HNH_nuc"/>
</dbReference>
<organism evidence="2 3">
    <name type="scientific">Tsukamurella soli</name>
    <dbReference type="NCBI Taxonomy" id="644556"/>
    <lineage>
        <taxon>Bacteria</taxon>
        <taxon>Bacillati</taxon>
        <taxon>Actinomycetota</taxon>
        <taxon>Actinomycetes</taxon>
        <taxon>Mycobacteriales</taxon>
        <taxon>Tsukamurellaceae</taxon>
        <taxon>Tsukamurella</taxon>
    </lineage>
</organism>
<dbReference type="CDD" id="cd00085">
    <property type="entry name" value="HNHc"/>
    <property type="match status" value="1"/>
</dbReference>